<feature type="transmembrane region" description="Helical" evidence="1">
    <location>
        <begin position="20"/>
        <end position="38"/>
    </location>
</feature>
<dbReference type="GO" id="GO:0015297">
    <property type="term" value="F:antiporter activity"/>
    <property type="evidence" value="ECO:0007669"/>
    <property type="project" value="InterPro"/>
</dbReference>
<name>X1R0U5_9ZZZZ</name>
<feature type="non-terminal residue" evidence="2">
    <location>
        <position position="61"/>
    </location>
</feature>
<feature type="non-terminal residue" evidence="2">
    <location>
        <position position="1"/>
    </location>
</feature>
<keyword evidence="1" id="KW-0472">Membrane</keyword>
<protein>
    <submittedName>
        <fullName evidence="2">Uncharacterized protein</fullName>
    </submittedName>
</protein>
<dbReference type="GO" id="GO:0016020">
    <property type="term" value="C:membrane"/>
    <property type="evidence" value="ECO:0007669"/>
    <property type="project" value="InterPro"/>
</dbReference>
<keyword evidence="1" id="KW-0812">Transmembrane</keyword>
<evidence type="ECO:0000256" key="1">
    <source>
        <dbReference type="SAM" id="Phobius"/>
    </source>
</evidence>
<sequence length="61" mass="6494">IGIFNKNADILAYGSSYLRIVSLLYMLSGVAMIVSAGFQGAGRGYPSLTLTVLRLFVLAIP</sequence>
<keyword evidence="1" id="KW-1133">Transmembrane helix</keyword>
<gene>
    <name evidence="2" type="ORF">S12H4_25422</name>
</gene>
<evidence type="ECO:0000313" key="2">
    <source>
        <dbReference type="EMBL" id="GAI74143.1"/>
    </source>
</evidence>
<dbReference type="GO" id="GO:0042910">
    <property type="term" value="F:xenobiotic transmembrane transporter activity"/>
    <property type="evidence" value="ECO:0007669"/>
    <property type="project" value="InterPro"/>
</dbReference>
<comment type="caution">
    <text evidence="2">The sequence shown here is derived from an EMBL/GenBank/DDBJ whole genome shotgun (WGS) entry which is preliminary data.</text>
</comment>
<organism evidence="2">
    <name type="scientific">marine sediment metagenome</name>
    <dbReference type="NCBI Taxonomy" id="412755"/>
    <lineage>
        <taxon>unclassified sequences</taxon>
        <taxon>metagenomes</taxon>
        <taxon>ecological metagenomes</taxon>
    </lineage>
</organism>
<dbReference type="AlphaFoldDB" id="X1R0U5"/>
<reference evidence="2" key="1">
    <citation type="journal article" date="2014" name="Front. Microbiol.">
        <title>High frequency of phylogenetically diverse reductive dehalogenase-homologous genes in deep subseafloor sedimentary metagenomes.</title>
        <authorList>
            <person name="Kawai M."/>
            <person name="Futagami T."/>
            <person name="Toyoda A."/>
            <person name="Takaki Y."/>
            <person name="Nishi S."/>
            <person name="Hori S."/>
            <person name="Arai W."/>
            <person name="Tsubouchi T."/>
            <person name="Morono Y."/>
            <person name="Uchiyama I."/>
            <person name="Ito T."/>
            <person name="Fujiyama A."/>
            <person name="Inagaki F."/>
            <person name="Takami H."/>
        </authorList>
    </citation>
    <scope>NUCLEOTIDE SEQUENCE</scope>
    <source>
        <strain evidence="2">Expedition CK06-06</strain>
    </source>
</reference>
<dbReference type="EMBL" id="BARW01014253">
    <property type="protein sequence ID" value="GAI74143.1"/>
    <property type="molecule type" value="Genomic_DNA"/>
</dbReference>
<accession>X1R0U5</accession>
<proteinExistence type="predicted"/>
<dbReference type="Pfam" id="PF01554">
    <property type="entry name" value="MatE"/>
    <property type="match status" value="1"/>
</dbReference>
<dbReference type="InterPro" id="IPR002528">
    <property type="entry name" value="MATE_fam"/>
</dbReference>